<dbReference type="EMBL" id="BAABRO010000010">
    <property type="protein sequence ID" value="GAA5508569.1"/>
    <property type="molecule type" value="Genomic_DNA"/>
</dbReference>
<dbReference type="InterPro" id="IPR003594">
    <property type="entry name" value="HATPase_dom"/>
</dbReference>
<dbReference type="GO" id="GO:0016301">
    <property type="term" value="F:kinase activity"/>
    <property type="evidence" value="ECO:0007669"/>
    <property type="project" value="UniProtKB-KW"/>
</dbReference>
<feature type="domain" description="PAS" evidence="8">
    <location>
        <begin position="51"/>
        <end position="121"/>
    </location>
</feature>
<dbReference type="InterPro" id="IPR004358">
    <property type="entry name" value="Sig_transdc_His_kin-like_C"/>
</dbReference>
<feature type="domain" description="PAS" evidence="8">
    <location>
        <begin position="306"/>
        <end position="379"/>
    </location>
</feature>
<evidence type="ECO:0000256" key="2">
    <source>
        <dbReference type="ARBA" id="ARBA00012438"/>
    </source>
</evidence>
<dbReference type="Gene3D" id="3.30.565.10">
    <property type="entry name" value="Histidine kinase-like ATPase, C-terminal domain"/>
    <property type="match status" value="1"/>
</dbReference>
<dbReference type="SUPFAM" id="SSF52172">
    <property type="entry name" value="CheY-like"/>
    <property type="match status" value="1"/>
</dbReference>
<dbReference type="Pfam" id="PF13426">
    <property type="entry name" value="PAS_9"/>
    <property type="match status" value="1"/>
</dbReference>
<evidence type="ECO:0000313" key="11">
    <source>
        <dbReference type="Proteomes" id="UP001416858"/>
    </source>
</evidence>
<feature type="domain" description="Response regulatory" evidence="7">
    <location>
        <begin position="701"/>
        <end position="817"/>
    </location>
</feature>
<evidence type="ECO:0000256" key="5">
    <source>
        <dbReference type="SAM" id="Coils"/>
    </source>
</evidence>
<organism evidence="10 11">
    <name type="scientific">Novipirellula caenicola</name>
    <dbReference type="NCBI Taxonomy" id="1536901"/>
    <lineage>
        <taxon>Bacteria</taxon>
        <taxon>Pseudomonadati</taxon>
        <taxon>Planctomycetota</taxon>
        <taxon>Planctomycetia</taxon>
        <taxon>Pirellulales</taxon>
        <taxon>Pirellulaceae</taxon>
        <taxon>Novipirellula</taxon>
    </lineage>
</organism>
<proteinExistence type="predicted"/>
<dbReference type="InterPro" id="IPR036097">
    <property type="entry name" value="HisK_dim/P_sf"/>
</dbReference>
<accession>A0ABP9VTV3</accession>
<dbReference type="InterPro" id="IPR005467">
    <property type="entry name" value="His_kinase_dom"/>
</dbReference>
<evidence type="ECO:0000256" key="1">
    <source>
        <dbReference type="ARBA" id="ARBA00000085"/>
    </source>
</evidence>
<dbReference type="InterPro" id="IPR001789">
    <property type="entry name" value="Sig_transdc_resp-reg_receiver"/>
</dbReference>
<keyword evidence="3 4" id="KW-0597">Phosphoprotein</keyword>
<keyword evidence="11" id="KW-1185">Reference proteome</keyword>
<evidence type="ECO:0000256" key="4">
    <source>
        <dbReference type="PROSITE-ProRule" id="PRU00169"/>
    </source>
</evidence>
<dbReference type="InterPro" id="IPR000700">
    <property type="entry name" value="PAS-assoc_C"/>
</dbReference>
<comment type="catalytic activity">
    <reaction evidence="1">
        <text>ATP + protein L-histidine = ADP + protein N-phospho-L-histidine.</text>
        <dbReference type="EC" id="2.7.13.3"/>
    </reaction>
</comment>
<protein>
    <recommendedName>
        <fullName evidence="2">histidine kinase</fullName>
        <ecNumber evidence="2">2.7.13.3</ecNumber>
    </recommendedName>
</protein>
<dbReference type="PANTHER" id="PTHR43547">
    <property type="entry name" value="TWO-COMPONENT HISTIDINE KINASE"/>
    <property type="match status" value="1"/>
</dbReference>
<dbReference type="PANTHER" id="PTHR43547:SF2">
    <property type="entry name" value="HYBRID SIGNAL TRANSDUCTION HISTIDINE KINASE C"/>
    <property type="match status" value="1"/>
</dbReference>
<keyword evidence="5" id="KW-0175">Coiled coil</keyword>
<keyword evidence="10" id="KW-0418">Kinase</keyword>
<dbReference type="SUPFAM" id="SSF55874">
    <property type="entry name" value="ATPase domain of HSP90 chaperone/DNA topoisomerase II/histidine kinase"/>
    <property type="match status" value="1"/>
</dbReference>
<evidence type="ECO:0000259" key="7">
    <source>
        <dbReference type="PROSITE" id="PS50110"/>
    </source>
</evidence>
<gene>
    <name evidence="10" type="primary">rcsC_19</name>
    <name evidence="10" type="ORF">Rcae01_04036</name>
</gene>
<dbReference type="PROSITE" id="PS50109">
    <property type="entry name" value="HIS_KIN"/>
    <property type="match status" value="1"/>
</dbReference>
<dbReference type="PROSITE" id="PS50113">
    <property type="entry name" value="PAC"/>
    <property type="match status" value="1"/>
</dbReference>
<dbReference type="InterPro" id="IPR000014">
    <property type="entry name" value="PAS"/>
</dbReference>
<dbReference type="Gene3D" id="1.10.287.130">
    <property type="match status" value="1"/>
</dbReference>
<keyword evidence="10" id="KW-0808">Transferase</keyword>
<dbReference type="InterPro" id="IPR035965">
    <property type="entry name" value="PAS-like_dom_sf"/>
</dbReference>
<dbReference type="PRINTS" id="PR00344">
    <property type="entry name" value="BCTRLSENSOR"/>
</dbReference>
<feature type="modified residue" description="4-aspartylphosphate" evidence="4">
    <location>
        <position position="750"/>
    </location>
</feature>
<dbReference type="CDD" id="cd00082">
    <property type="entry name" value="HisKA"/>
    <property type="match status" value="1"/>
</dbReference>
<dbReference type="Gene3D" id="3.30.450.20">
    <property type="entry name" value="PAS domain"/>
    <property type="match status" value="3"/>
</dbReference>
<dbReference type="CDD" id="cd00130">
    <property type="entry name" value="PAS"/>
    <property type="match status" value="2"/>
</dbReference>
<dbReference type="InterPro" id="IPR003661">
    <property type="entry name" value="HisK_dim/P_dom"/>
</dbReference>
<evidence type="ECO:0000259" key="6">
    <source>
        <dbReference type="PROSITE" id="PS50109"/>
    </source>
</evidence>
<dbReference type="Pfam" id="PF08447">
    <property type="entry name" value="PAS_3"/>
    <property type="match status" value="1"/>
</dbReference>
<dbReference type="EC" id="2.7.13.3" evidence="2"/>
<dbReference type="Gene3D" id="3.40.50.2300">
    <property type="match status" value="1"/>
</dbReference>
<sequence length="817" mass="91464">MDNVPLQAQIDELRRRLLEAENTIEAIRGGEVDAFVVTEGGTQRIYTLEGADRPYRLLVEQMQQGAVTLTDRGEIAYCNRRFSELLNFPHHRMIGTSLADFVVLEDSQSFTTLLDSGRTSSAQTEAELVASDGTRIPVILTFNALDPESGVAIGVLITDLTSQHSHERLRETTEQLRINEERYRTLFQSIDEGFCVLEMIYDEQGRCCDYRFVEVNPAFEKQSGLSNALGRTIREMVPDIEDDWMQIYSEVARSGIPKRFVNVAEKLSRWFNVYAFRLGDADSHRVASLFTDITKQRAAEIQLKHARSRLESTLHAAEIGTWEFDLISQTVSADANLARIFGLDPDDAVDRPLSTYIEKIHPDDRGTVSETIRTTMESGDRLEVSYRISVLGRPVRYVVARGRVDRDENGRAVRMPGVVIDVTAQRLAEESLRESERNLRSIAESLEEADRRKDQFLATLAHELRNPLAPIKAAAQMMQAVDEDPEQLRELSALVDRQADQMVRLIDDLLDVSRISRGKIKLRTTIVDLRDVVAVALESAAPFIDDSKQTLHVQTLEQALFVNGDSARLTQVIVNLLNNAAKYTPAAGEIWLSVEKVGDEAWISVRDNGIGLEASSLHKIFEMFEQVDVSKERGQSGLGIGLSLAKTLVDLHRGTIVAESPGVNQGCRFIVKLPLLVDYVPADETDPAEPASENGDAQKYRILVVDDARGIRYVLSRMLKKMGHAVVEATDGEDGYRKAIEYSPDIVFSDISMPNMNGHELAQKIRQTDALRNVRLVALTGFGQDADRQNAIESGFDEHIVKPVDIKVVQRLLRSYS</sequence>
<dbReference type="InterPro" id="IPR013655">
    <property type="entry name" value="PAS_fold_3"/>
</dbReference>
<evidence type="ECO:0000313" key="10">
    <source>
        <dbReference type="EMBL" id="GAA5508569.1"/>
    </source>
</evidence>
<evidence type="ECO:0000259" key="8">
    <source>
        <dbReference type="PROSITE" id="PS50112"/>
    </source>
</evidence>
<comment type="caution">
    <text evidence="10">The sequence shown here is derived from an EMBL/GenBank/DDBJ whole genome shotgun (WGS) entry which is preliminary data.</text>
</comment>
<dbReference type="SMART" id="SM00448">
    <property type="entry name" value="REC"/>
    <property type="match status" value="1"/>
</dbReference>
<evidence type="ECO:0000259" key="9">
    <source>
        <dbReference type="PROSITE" id="PS50113"/>
    </source>
</evidence>
<reference evidence="10 11" key="1">
    <citation type="submission" date="2024-02" db="EMBL/GenBank/DDBJ databases">
        <title>Rhodopirellula caenicola NBRC 110016.</title>
        <authorList>
            <person name="Ichikawa N."/>
            <person name="Katano-Makiyama Y."/>
            <person name="Hidaka K."/>
        </authorList>
    </citation>
    <scope>NUCLEOTIDE SEQUENCE [LARGE SCALE GENOMIC DNA]</scope>
    <source>
        <strain evidence="10 11">NBRC 110016</strain>
    </source>
</reference>
<dbReference type="NCBIfam" id="TIGR00229">
    <property type="entry name" value="sensory_box"/>
    <property type="match status" value="2"/>
</dbReference>
<dbReference type="Pfam" id="PF02518">
    <property type="entry name" value="HATPase_c"/>
    <property type="match status" value="1"/>
</dbReference>
<evidence type="ECO:0000256" key="3">
    <source>
        <dbReference type="ARBA" id="ARBA00022553"/>
    </source>
</evidence>
<feature type="coiled-coil region" evidence="5">
    <location>
        <begin position="3"/>
        <end position="30"/>
    </location>
</feature>
<feature type="domain" description="PAC" evidence="9">
    <location>
        <begin position="382"/>
        <end position="434"/>
    </location>
</feature>
<dbReference type="PROSITE" id="PS50112">
    <property type="entry name" value="PAS"/>
    <property type="match status" value="2"/>
</dbReference>
<dbReference type="CDD" id="cd17580">
    <property type="entry name" value="REC_2_DhkD-like"/>
    <property type="match status" value="1"/>
</dbReference>
<dbReference type="Gene3D" id="2.10.70.100">
    <property type="match status" value="1"/>
</dbReference>
<feature type="domain" description="Histidine kinase" evidence="6">
    <location>
        <begin position="459"/>
        <end position="677"/>
    </location>
</feature>
<dbReference type="Pfam" id="PF13188">
    <property type="entry name" value="PAS_8"/>
    <property type="match status" value="1"/>
</dbReference>
<dbReference type="InterPro" id="IPR036890">
    <property type="entry name" value="HATPase_C_sf"/>
</dbReference>
<dbReference type="Pfam" id="PF00512">
    <property type="entry name" value="HisKA"/>
    <property type="match status" value="1"/>
</dbReference>
<dbReference type="PROSITE" id="PS50110">
    <property type="entry name" value="RESPONSE_REGULATORY"/>
    <property type="match status" value="1"/>
</dbReference>
<dbReference type="Proteomes" id="UP001416858">
    <property type="component" value="Unassembled WGS sequence"/>
</dbReference>
<dbReference type="RefSeq" id="WP_345685348.1">
    <property type="nucleotide sequence ID" value="NZ_BAABRO010000010.1"/>
</dbReference>
<dbReference type="SMART" id="SM00091">
    <property type="entry name" value="PAS"/>
    <property type="match status" value="3"/>
</dbReference>
<dbReference type="SMART" id="SM00388">
    <property type="entry name" value="HisKA"/>
    <property type="match status" value="1"/>
</dbReference>
<dbReference type="SMART" id="SM00387">
    <property type="entry name" value="HATPase_c"/>
    <property type="match status" value="1"/>
</dbReference>
<name>A0ABP9VTV3_9BACT</name>
<dbReference type="CDD" id="cd00075">
    <property type="entry name" value="HATPase"/>
    <property type="match status" value="1"/>
</dbReference>
<dbReference type="SUPFAM" id="SSF55785">
    <property type="entry name" value="PYP-like sensor domain (PAS domain)"/>
    <property type="match status" value="3"/>
</dbReference>
<dbReference type="Pfam" id="PF00072">
    <property type="entry name" value="Response_reg"/>
    <property type="match status" value="1"/>
</dbReference>
<dbReference type="InterPro" id="IPR011006">
    <property type="entry name" value="CheY-like_superfamily"/>
</dbReference>
<dbReference type="SUPFAM" id="SSF47384">
    <property type="entry name" value="Homodimeric domain of signal transducing histidine kinase"/>
    <property type="match status" value="1"/>
</dbReference>